<dbReference type="Proteomes" id="UP000066487">
    <property type="component" value="Chromosome"/>
</dbReference>
<name>A0A0N9VZN5_PSEFL</name>
<accession>A0A0N9VZN5</accession>
<dbReference type="RefSeq" id="WP_054597613.1">
    <property type="nucleotide sequence ID" value="NZ_CP012830.1"/>
</dbReference>
<proteinExistence type="predicted"/>
<dbReference type="OrthoDB" id="9152505at2"/>
<evidence type="ECO:0000313" key="2">
    <source>
        <dbReference type="Proteomes" id="UP000066487"/>
    </source>
</evidence>
<reference evidence="1 2" key="2">
    <citation type="journal article" date="2018" name="Nature">
        <title>Mutant phenotypes for thousands of bacterial genes of unknown function.</title>
        <authorList>
            <person name="Price M.N."/>
            <person name="Wetmore K.M."/>
            <person name="Waters R.J."/>
            <person name="Callaghan M."/>
            <person name="Ray J."/>
            <person name="Liu H."/>
            <person name="Kuehl J.V."/>
            <person name="Melnyk R.A."/>
            <person name="Lamson J.S."/>
            <person name="Suh Y."/>
            <person name="Carlson H.K."/>
            <person name="Esquivel Z."/>
            <person name="Sadeeshkumar H."/>
            <person name="Chakraborty R."/>
            <person name="Zane G.M."/>
            <person name="Rubin B.E."/>
            <person name="Wall J.D."/>
            <person name="Visel A."/>
            <person name="Bristow J."/>
            <person name="Blow M.J."/>
            <person name="Arkin A.P."/>
            <person name="Deutschbauer A.M."/>
        </authorList>
    </citation>
    <scope>NUCLEOTIDE SEQUENCE [LARGE SCALE GENOMIC DNA]</scope>
    <source>
        <strain evidence="1 2">FW300-N2E3</strain>
    </source>
</reference>
<organism evidence="1 2">
    <name type="scientific">Pseudomonas fluorescens</name>
    <dbReference type="NCBI Taxonomy" id="294"/>
    <lineage>
        <taxon>Bacteria</taxon>
        <taxon>Pseudomonadati</taxon>
        <taxon>Pseudomonadota</taxon>
        <taxon>Gammaproteobacteria</taxon>
        <taxon>Pseudomonadales</taxon>
        <taxon>Pseudomonadaceae</taxon>
        <taxon>Pseudomonas</taxon>
    </lineage>
</organism>
<gene>
    <name evidence="1" type="ORF">AO353_26360</name>
</gene>
<sequence length="324" mass="35819">MGTWVEQVHKRASVFQDQIVAAKQTQIAHGVELGQMIEFLQSKLRDLYEEEMPLAKIYDTSDLVFHAEGPSTASATPGLHAFNWLCGSAEKQLKMLARSIFDLSDRDAKKLSNNLDLRFTGFAPGSIYAGFTLSEIPSILDSDEPELIFSVLKQAIRQLPAIPEFIGDERVSGAINELIPDPAMRDASLETVFKLSPTGRAGIHTVDISSPDARVASLTTRERVVLRDALQKPVTNTKKFGRFVGEVREIDLDSGRFHLRNVLDIGTVRCVMPAVTSEQGQKLLGAQVLVEGQYECDASGRPRLMFVETVKPSKEIDLQTSITF</sequence>
<evidence type="ECO:0000313" key="1">
    <source>
        <dbReference type="EMBL" id="ALI04411.1"/>
    </source>
</evidence>
<dbReference type="EMBL" id="CP012830">
    <property type="protein sequence ID" value="ALI04411.1"/>
    <property type="molecule type" value="Genomic_DNA"/>
</dbReference>
<protein>
    <submittedName>
        <fullName evidence="1">Uncharacterized protein</fullName>
    </submittedName>
</protein>
<reference evidence="2" key="1">
    <citation type="submission" date="2015-09" db="EMBL/GenBank/DDBJ databases">
        <title>Whole genome sequence of Pseudomonas fluorescens FW300-N2E3.</title>
        <authorList>
            <person name="Ray J."/>
            <person name="Melnyk R."/>
            <person name="Deutschbauer A."/>
        </authorList>
    </citation>
    <scope>NUCLEOTIDE SEQUENCE [LARGE SCALE GENOMIC DNA]</scope>
    <source>
        <strain evidence="2">FW300-N2E3</strain>
    </source>
</reference>
<dbReference type="AlphaFoldDB" id="A0A0N9VZN5"/>